<name>A0ABD2JX39_9BILA</name>
<accession>A0ABD2JX39</accession>
<reference evidence="2 3" key="1">
    <citation type="submission" date="2024-10" db="EMBL/GenBank/DDBJ databases">
        <authorList>
            <person name="Kim D."/>
        </authorList>
    </citation>
    <scope>NUCLEOTIDE SEQUENCE [LARGE SCALE GENOMIC DNA]</scope>
    <source>
        <strain evidence="2">BH-2024</strain>
    </source>
</reference>
<evidence type="ECO:0000313" key="2">
    <source>
        <dbReference type="EMBL" id="KAL3095210.1"/>
    </source>
</evidence>
<proteinExistence type="predicted"/>
<keyword evidence="1" id="KW-0732">Signal</keyword>
<sequence length="218" mass="25042">MKNFIFCFIISIGIHWAAVFATQFDDEWKQTCRNIIGKLAQVPPKSEECGDEVNENLNALAREVDKIYFLCLTNEYKPNCEFNKSNSHFLYSLNEAIKNCHEQNVAQNSADNGQNANLAFLQQFNADFNTLVMEIELLIDIGESDLSEMSKEKVEGQRKKLAKLQNDFSKNQGHYNDFKQMLQKLAVKTLEKVSELNADNKLHNSDQFQNAFTITSKR</sequence>
<dbReference type="EMBL" id="JBICBT010000881">
    <property type="protein sequence ID" value="KAL3095210.1"/>
    <property type="molecule type" value="Genomic_DNA"/>
</dbReference>
<gene>
    <name evidence="2" type="ORF">niasHT_020361</name>
</gene>
<organism evidence="2 3">
    <name type="scientific">Heterodera trifolii</name>
    <dbReference type="NCBI Taxonomy" id="157864"/>
    <lineage>
        <taxon>Eukaryota</taxon>
        <taxon>Metazoa</taxon>
        <taxon>Ecdysozoa</taxon>
        <taxon>Nematoda</taxon>
        <taxon>Chromadorea</taxon>
        <taxon>Rhabditida</taxon>
        <taxon>Tylenchina</taxon>
        <taxon>Tylenchomorpha</taxon>
        <taxon>Tylenchoidea</taxon>
        <taxon>Heteroderidae</taxon>
        <taxon>Heteroderinae</taxon>
        <taxon>Heterodera</taxon>
    </lineage>
</organism>
<feature type="signal peptide" evidence="1">
    <location>
        <begin position="1"/>
        <end position="21"/>
    </location>
</feature>
<dbReference type="AlphaFoldDB" id="A0ABD2JX39"/>
<keyword evidence="3" id="KW-1185">Reference proteome</keyword>
<evidence type="ECO:0000313" key="3">
    <source>
        <dbReference type="Proteomes" id="UP001620626"/>
    </source>
</evidence>
<feature type="chain" id="PRO_5044829712" description="Secreted protein" evidence="1">
    <location>
        <begin position="22"/>
        <end position="218"/>
    </location>
</feature>
<evidence type="ECO:0008006" key="4">
    <source>
        <dbReference type="Google" id="ProtNLM"/>
    </source>
</evidence>
<evidence type="ECO:0000256" key="1">
    <source>
        <dbReference type="SAM" id="SignalP"/>
    </source>
</evidence>
<dbReference type="Proteomes" id="UP001620626">
    <property type="component" value="Unassembled WGS sequence"/>
</dbReference>
<protein>
    <recommendedName>
        <fullName evidence="4">Secreted protein</fullName>
    </recommendedName>
</protein>
<comment type="caution">
    <text evidence="2">The sequence shown here is derived from an EMBL/GenBank/DDBJ whole genome shotgun (WGS) entry which is preliminary data.</text>
</comment>